<evidence type="ECO:0000313" key="5">
    <source>
        <dbReference type="Proteomes" id="UP001143747"/>
    </source>
</evidence>
<reference evidence="4" key="1">
    <citation type="submission" date="2022-01" db="EMBL/GenBank/DDBJ databases">
        <title>Draft genome of Methanogenium marinum DSM 15558.</title>
        <authorList>
            <person name="Chen S.-C."/>
            <person name="You Y.-T."/>
        </authorList>
    </citation>
    <scope>NUCLEOTIDE SEQUENCE</scope>
    <source>
        <strain evidence="4">DSM 15558</strain>
    </source>
</reference>
<accession>A0A9Q4PYC5</accession>
<dbReference type="PANTHER" id="PTHR43774:SF1">
    <property type="entry name" value="PEPTIDE METHIONINE SULFOXIDE REDUCTASE MSRA 2"/>
    <property type="match status" value="1"/>
</dbReference>
<dbReference type="InterPro" id="IPR036509">
    <property type="entry name" value="Met_Sox_Rdtase_MsrA_sf"/>
</dbReference>
<dbReference type="HAMAP" id="MF_01401">
    <property type="entry name" value="MsrA"/>
    <property type="match status" value="1"/>
</dbReference>
<dbReference type="Gene3D" id="3.30.1060.10">
    <property type="entry name" value="Peptide methionine sulphoxide reductase MsrA"/>
    <property type="match status" value="1"/>
</dbReference>
<keyword evidence="5" id="KW-1185">Reference proteome</keyword>
<comment type="caution">
    <text evidence="4">The sequence shown here is derived from an EMBL/GenBank/DDBJ whole genome shotgun (WGS) entry which is preliminary data.</text>
</comment>
<evidence type="ECO:0000256" key="2">
    <source>
        <dbReference type="HAMAP-Rule" id="MF_01401"/>
    </source>
</evidence>
<dbReference type="AlphaFoldDB" id="A0A9Q4PYC5"/>
<comment type="function">
    <text evidence="2">Has an important function as a repair enzyme for proteins that have been inactivated by oxidation. Catalyzes the reversible oxidation-reduction of methionine sulfoxide in proteins to methionine.</text>
</comment>
<feature type="domain" description="Peptide methionine sulphoxide reductase MsrA" evidence="3">
    <location>
        <begin position="14"/>
        <end position="165"/>
    </location>
</feature>
<sequence>MENPSDESGSAVSQITLSGGCFWEIEAGFRDLPGILATVVGYTGGDVENPDYGLVSTGTTGHVEGVRIAFDPAIISLQAIFTRFFGLFDPTSEEGTPGVDGSQYRSFIFCHTEEDCRTARAFIREEEASGKYTRPIVPVVHPAGVFWPAEDYHQQYYEKLRNRYEKPLF</sequence>
<evidence type="ECO:0000313" key="4">
    <source>
        <dbReference type="EMBL" id="MDE4908428.1"/>
    </source>
</evidence>
<name>A0A9Q4PYC5_9EURY</name>
<proteinExistence type="inferred from homology"/>
<protein>
    <recommendedName>
        <fullName evidence="2">Peptide methionine sulfoxide reductase MsrA</fullName>
        <shortName evidence="2">Protein-methionine-S-oxide reductase</shortName>
        <ecNumber evidence="2">1.8.4.11</ecNumber>
    </recommendedName>
    <alternativeName>
        <fullName evidence="2">Peptide-methionine (S)-S-oxide reductase</fullName>
        <shortName evidence="2">Peptide Met(O) reductase</shortName>
    </alternativeName>
</protein>
<evidence type="ECO:0000256" key="1">
    <source>
        <dbReference type="ARBA" id="ARBA00023002"/>
    </source>
</evidence>
<dbReference type="PANTHER" id="PTHR43774">
    <property type="entry name" value="PEPTIDE METHIONINE SULFOXIDE REDUCTASE"/>
    <property type="match status" value="1"/>
</dbReference>
<dbReference type="NCBIfam" id="TIGR00401">
    <property type="entry name" value="msrA"/>
    <property type="match status" value="1"/>
</dbReference>
<dbReference type="RefSeq" id="WP_274925056.1">
    <property type="nucleotide sequence ID" value="NZ_JAKELO010000002.1"/>
</dbReference>
<dbReference type="InterPro" id="IPR002569">
    <property type="entry name" value="Met_Sox_Rdtase_MsrA_dom"/>
</dbReference>
<dbReference type="EMBL" id="JAKELO010000002">
    <property type="protein sequence ID" value="MDE4908428.1"/>
    <property type="molecule type" value="Genomic_DNA"/>
</dbReference>
<comment type="catalytic activity">
    <reaction evidence="2">
        <text>[thioredoxin]-disulfide + L-methionine + H2O = L-methionine (S)-S-oxide + [thioredoxin]-dithiol</text>
        <dbReference type="Rhea" id="RHEA:19993"/>
        <dbReference type="Rhea" id="RHEA-COMP:10698"/>
        <dbReference type="Rhea" id="RHEA-COMP:10700"/>
        <dbReference type="ChEBI" id="CHEBI:15377"/>
        <dbReference type="ChEBI" id="CHEBI:29950"/>
        <dbReference type="ChEBI" id="CHEBI:50058"/>
        <dbReference type="ChEBI" id="CHEBI:57844"/>
        <dbReference type="ChEBI" id="CHEBI:58772"/>
        <dbReference type="EC" id="1.8.4.11"/>
    </reaction>
</comment>
<dbReference type="GO" id="GO:0008113">
    <property type="term" value="F:peptide-methionine (S)-S-oxide reductase activity"/>
    <property type="evidence" value="ECO:0007669"/>
    <property type="project" value="UniProtKB-UniRule"/>
</dbReference>
<dbReference type="Pfam" id="PF01625">
    <property type="entry name" value="PMSR"/>
    <property type="match status" value="1"/>
</dbReference>
<comment type="similarity">
    <text evidence="2">Belongs to the MsrA Met sulfoxide reductase family.</text>
</comment>
<organism evidence="4 5">
    <name type="scientific">Methanogenium marinum</name>
    <dbReference type="NCBI Taxonomy" id="348610"/>
    <lineage>
        <taxon>Archaea</taxon>
        <taxon>Methanobacteriati</taxon>
        <taxon>Methanobacteriota</taxon>
        <taxon>Stenosarchaea group</taxon>
        <taxon>Methanomicrobia</taxon>
        <taxon>Methanomicrobiales</taxon>
        <taxon>Methanomicrobiaceae</taxon>
        <taxon>Methanogenium</taxon>
    </lineage>
</organism>
<dbReference type="EC" id="1.8.4.11" evidence="2"/>
<keyword evidence="1 2" id="KW-0560">Oxidoreductase</keyword>
<comment type="catalytic activity">
    <reaction evidence="2">
        <text>L-methionyl-[protein] + [thioredoxin]-disulfide + H2O = L-methionyl-(S)-S-oxide-[protein] + [thioredoxin]-dithiol</text>
        <dbReference type="Rhea" id="RHEA:14217"/>
        <dbReference type="Rhea" id="RHEA-COMP:10698"/>
        <dbReference type="Rhea" id="RHEA-COMP:10700"/>
        <dbReference type="Rhea" id="RHEA-COMP:12313"/>
        <dbReference type="Rhea" id="RHEA-COMP:12315"/>
        <dbReference type="ChEBI" id="CHEBI:15377"/>
        <dbReference type="ChEBI" id="CHEBI:16044"/>
        <dbReference type="ChEBI" id="CHEBI:29950"/>
        <dbReference type="ChEBI" id="CHEBI:44120"/>
        <dbReference type="ChEBI" id="CHEBI:50058"/>
        <dbReference type="EC" id="1.8.4.11"/>
    </reaction>
</comment>
<evidence type="ECO:0000259" key="3">
    <source>
        <dbReference type="Pfam" id="PF01625"/>
    </source>
</evidence>
<gene>
    <name evidence="2 4" type="primary">msrA</name>
    <name evidence="4" type="ORF">L0665_07355</name>
</gene>
<dbReference type="SUPFAM" id="SSF55068">
    <property type="entry name" value="Peptide methionine sulfoxide reductase"/>
    <property type="match status" value="1"/>
</dbReference>
<feature type="active site" evidence="2">
    <location>
        <position position="21"/>
    </location>
</feature>
<dbReference type="Proteomes" id="UP001143747">
    <property type="component" value="Unassembled WGS sequence"/>
</dbReference>